<comment type="caution">
    <text evidence="1">The sequence shown here is derived from an EMBL/GenBank/DDBJ whole genome shotgun (WGS) entry which is preliminary data.</text>
</comment>
<reference evidence="1" key="1">
    <citation type="submission" date="2021-09" db="EMBL/GenBank/DDBJ databases">
        <authorList>
            <consortium name="AG Swart"/>
            <person name="Singh M."/>
            <person name="Singh A."/>
            <person name="Seah K."/>
            <person name="Emmerich C."/>
        </authorList>
    </citation>
    <scope>NUCLEOTIDE SEQUENCE</scope>
    <source>
        <strain evidence="1">ATCC30299</strain>
    </source>
</reference>
<dbReference type="AlphaFoldDB" id="A0AAU9JB38"/>
<evidence type="ECO:0000313" key="1">
    <source>
        <dbReference type="EMBL" id="CAG9324490.1"/>
    </source>
</evidence>
<accession>A0AAU9JB38</accession>
<proteinExistence type="predicted"/>
<evidence type="ECO:0000313" key="2">
    <source>
        <dbReference type="Proteomes" id="UP001162131"/>
    </source>
</evidence>
<protein>
    <submittedName>
        <fullName evidence="1">Uncharacterized protein</fullName>
    </submittedName>
</protein>
<gene>
    <name evidence="1" type="ORF">BSTOLATCC_MIC36670</name>
</gene>
<sequence>MKVLIFKNLILAYLIDQMQVESDLNSFLHWKINFLFNSYKNMGFSHGWRYFGLDFPTGKIFWFYQSIWYRPNQKIFQVGKSRPKQRHPQ</sequence>
<name>A0AAU9JB38_9CILI</name>
<organism evidence="1 2">
    <name type="scientific">Blepharisma stoltei</name>
    <dbReference type="NCBI Taxonomy" id="1481888"/>
    <lineage>
        <taxon>Eukaryota</taxon>
        <taxon>Sar</taxon>
        <taxon>Alveolata</taxon>
        <taxon>Ciliophora</taxon>
        <taxon>Postciliodesmatophora</taxon>
        <taxon>Heterotrichea</taxon>
        <taxon>Heterotrichida</taxon>
        <taxon>Blepharismidae</taxon>
        <taxon>Blepharisma</taxon>
    </lineage>
</organism>
<dbReference type="Proteomes" id="UP001162131">
    <property type="component" value="Unassembled WGS sequence"/>
</dbReference>
<keyword evidence="2" id="KW-1185">Reference proteome</keyword>
<dbReference type="EMBL" id="CAJZBQ010000036">
    <property type="protein sequence ID" value="CAG9324490.1"/>
    <property type="molecule type" value="Genomic_DNA"/>
</dbReference>